<dbReference type="Proteomes" id="UP001165064">
    <property type="component" value="Unassembled WGS sequence"/>
</dbReference>
<name>A0ACB5T6X8_AMBMO</name>
<dbReference type="EMBL" id="BSXS01004363">
    <property type="protein sequence ID" value="GME82867.1"/>
    <property type="molecule type" value="Genomic_DNA"/>
</dbReference>
<gene>
    <name evidence="1" type="ORF">Amon02_000579600</name>
</gene>
<proteinExistence type="predicted"/>
<keyword evidence="2" id="KW-1185">Reference proteome</keyword>
<protein>
    <submittedName>
        <fullName evidence="1">Unnamed protein product</fullName>
    </submittedName>
</protein>
<organism evidence="1 2">
    <name type="scientific">Ambrosiozyma monospora</name>
    <name type="common">Yeast</name>
    <name type="synonym">Endomycopsis monosporus</name>
    <dbReference type="NCBI Taxonomy" id="43982"/>
    <lineage>
        <taxon>Eukaryota</taxon>
        <taxon>Fungi</taxon>
        <taxon>Dikarya</taxon>
        <taxon>Ascomycota</taxon>
        <taxon>Saccharomycotina</taxon>
        <taxon>Pichiomycetes</taxon>
        <taxon>Pichiales</taxon>
        <taxon>Pichiaceae</taxon>
        <taxon>Ambrosiozyma</taxon>
    </lineage>
</organism>
<comment type="caution">
    <text evidence="1">The sequence shown here is derived from an EMBL/GenBank/DDBJ whole genome shotgun (WGS) entry which is preliminary data.</text>
</comment>
<evidence type="ECO:0000313" key="2">
    <source>
        <dbReference type="Proteomes" id="UP001165064"/>
    </source>
</evidence>
<reference evidence="1" key="1">
    <citation type="submission" date="2023-04" db="EMBL/GenBank/DDBJ databases">
        <title>Ambrosiozyma monospora NBRC 10751.</title>
        <authorList>
            <person name="Ichikawa N."/>
            <person name="Sato H."/>
            <person name="Tonouchi N."/>
        </authorList>
    </citation>
    <scope>NUCLEOTIDE SEQUENCE</scope>
    <source>
        <strain evidence="1">NBRC 10751</strain>
    </source>
</reference>
<evidence type="ECO:0000313" key="1">
    <source>
        <dbReference type="EMBL" id="GME82867.1"/>
    </source>
</evidence>
<sequence length="128" mass="14473">MKRKPKHHQQHILQAFKRSKKLSNMFQNTLCLETELNVHNQNQNPYAPTGPDLKLGLGSGLDMDLQCVRDAVMAEQMWVKRKGNPSSYITAAFLEFVRKLDGYDNVGKDRLVVGRNGSNGVFKLDVSV</sequence>
<accession>A0ACB5T6X8</accession>